<name>A0A645CDJ7_9ZZZZ</name>
<dbReference type="EMBL" id="VSSQ01026374">
    <property type="protein sequence ID" value="MPM75056.1"/>
    <property type="molecule type" value="Genomic_DNA"/>
</dbReference>
<protein>
    <submittedName>
        <fullName evidence="1">Uncharacterized protein</fullName>
    </submittedName>
</protein>
<reference evidence="1" key="1">
    <citation type="submission" date="2019-08" db="EMBL/GenBank/DDBJ databases">
        <authorList>
            <person name="Kucharzyk K."/>
            <person name="Murdoch R.W."/>
            <person name="Higgins S."/>
            <person name="Loffler F."/>
        </authorList>
    </citation>
    <scope>NUCLEOTIDE SEQUENCE</scope>
</reference>
<gene>
    <name evidence="1" type="ORF">SDC9_122047</name>
</gene>
<proteinExistence type="predicted"/>
<organism evidence="1">
    <name type="scientific">bioreactor metagenome</name>
    <dbReference type="NCBI Taxonomy" id="1076179"/>
    <lineage>
        <taxon>unclassified sequences</taxon>
        <taxon>metagenomes</taxon>
        <taxon>ecological metagenomes</taxon>
    </lineage>
</organism>
<sequence>MTNEKSPCIQAERFCVTLKRKAKKLATPPKIFPYINPNKGIVIWLLKGKRFTTTKKRKVPAAAKKKERAIFPTTDKPGKRIKPQSIPTLAASTVATVSGAAKRFCVKDCMINPDKDNPAPAKRTVTVLGSLDDNRIRRSVLLPTRNCSTENAAVPTLRESTITPANARVSSNFFNISSPSSKNNSLMRTILIENHSQLMV</sequence>
<evidence type="ECO:0000313" key="1">
    <source>
        <dbReference type="EMBL" id="MPM75056.1"/>
    </source>
</evidence>
<comment type="caution">
    <text evidence="1">The sequence shown here is derived from an EMBL/GenBank/DDBJ whole genome shotgun (WGS) entry which is preliminary data.</text>
</comment>
<dbReference type="AlphaFoldDB" id="A0A645CDJ7"/>
<accession>A0A645CDJ7</accession>